<dbReference type="EMBL" id="RCSS01000198">
    <property type="protein sequence ID" value="RVD92510.1"/>
    <property type="molecule type" value="Genomic_DNA"/>
</dbReference>
<dbReference type="AlphaFoldDB" id="A0A437AMW7"/>
<accession>A0A437AMW7</accession>
<sequence length="219" mass="25562">QHTPLTTTRQQSNKDSLPLFSAPFYEKYKDKIEQALACTGNKYISSTHLIDNDALVLNNLAPLKLHQERYKFINKMIFLISMERRKYKMTWDQGSLCRLATIIYDNFHGDLFKITTFFGYTCFASNGYCNLYESVTDESDSTLIHHARGEHPFSMKTVLSSISEWNSLNLYGRSLKDGYDLVYFIAKIFLFKDSSQKVDMFVERFKEFNLLTLHFLLCS</sequence>
<evidence type="ECO:0000313" key="1">
    <source>
        <dbReference type="EMBL" id="RVD92510.1"/>
    </source>
</evidence>
<organism evidence="1 2">
    <name type="scientific">Tubulinosema ratisbonensis</name>
    <dbReference type="NCBI Taxonomy" id="291195"/>
    <lineage>
        <taxon>Eukaryota</taxon>
        <taxon>Fungi</taxon>
        <taxon>Fungi incertae sedis</taxon>
        <taxon>Microsporidia</taxon>
        <taxon>Tubulinosematoidea</taxon>
        <taxon>Tubulinosematidae</taxon>
        <taxon>Tubulinosema</taxon>
    </lineage>
</organism>
<name>A0A437AMW7_9MICR</name>
<dbReference type="VEuPathDB" id="MicrosporidiaDB:TUBRATIS_009750"/>
<protein>
    <submittedName>
        <fullName evidence="1">Uncharacterized protein</fullName>
    </submittedName>
</protein>
<comment type="caution">
    <text evidence="1">The sequence shown here is derived from an EMBL/GenBank/DDBJ whole genome shotgun (WGS) entry which is preliminary data.</text>
</comment>
<proteinExistence type="predicted"/>
<dbReference type="Proteomes" id="UP000282876">
    <property type="component" value="Unassembled WGS sequence"/>
</dbReference>
<reference evidence="1 2" key="1">
    <citation type="submission" date="2018-10" db="EMBL/GenBank/DDBJ databases">
        <title>Draft genome sequence of the microsporidian Tubulinosema ratisbonensis.</title>
        <authorList>
            <person name="Polonais V."/>
            <person name="Peyretaillade E."/>
            <person name="Niehus S."/>
            <person name="Wawrzyniak I."/>
            <person name="Franchet A."/>
            <person name="Gaspin C."/>
            <person name="Reichstadt M."/>
            <person name="Belser C."/>
            <person name="Labadie K."/>
            <person name="Delbac F."/>
            <person name="Ferrandon D."/>
        </authorList>
    </citation>
    <scope>NUCLEOTIDE SEQUENCE [LARGE SCALE GENOMIC DNA]</scope>
    <source>
        <strain evidence="1 2">Franzen</strain>
    </source>
</reference>
<evidence type="ECO:0000313" key="2">
    <source>
        <dbReference type="Proteomes" id="UP000282876"/>
    </source>
</evidence>
<keyword evidence="2" id="KW-1185">Reference proteome</keyword>
<gene>
    <name evidence="1" type="ORF">TUBRATIS_009750</name>
</gene>
<feature type="non-terminal residue" evidence="1">
    <location>
        <position position="1"/>
    </location>
</feature>